<dbReference type="OrthoDB" id="3667385at2759"/>
<evidence type="ECO:0000313" key="2">
    <source>
        <dbReference type="EMBL" id="OCL08683.1"/>
    </source>
</evidence>
<reference evidence="2 3" key="1">
    <citation type="journal article" date="2016" name="Nat. Commun.">
        <title>Ectomycorrhizal ecology is imprinted in the genome of the dominant symbiotic fungus Cenococcum geophilum.</title>
        <authorList>
            <consortium name="DOE Joint Genome Institute"/>
            <person name="Peter M."/>
            <person name="Kohler A."/>
            <person name="Ohm R.A."/>
            <person name="Kuo A."/>
            <person name="Krutzmann J."/>
            <person name="Morin E."/>
            <person name="Arend M."/>
            <person name="Barry K.W."/>
            <person name="Binder M."/>
            <person name="Choi C."/>
            <person name="Clum A."/>
            <person name="Copeland A."/>
            <person name="Grisel N."/>
            <person name="Haridas S."/>
            <person name="Kipfer T."/>
            <person name="LaButti K."/>
            <person name="Lindquist E."/>
            <person name="Lipzen A."/>
            <person name="Maire R."/>
            <person name="Meier B."/>
            <person name="Mihaltcheva S."/>
            <person name="Molinier V."/>
            <person name="Murat C."/>
            <person name="Poggeler S."/>
            <person name="Quandt C.A."/>
            <person name="Sperisen C."/>
            <person name="Tritt A."/>
            <person name="Tisserant E."/>
            <person name="Crous P.W."/>
            <person name="Henrissat B."/>
            <person name="Nehls U."/>
            <person name="Egli S."/>
            <person name="Spatafora J.W."/>
            <person name="Grigoriev I.V."/>
            <person name="Martin F.M."/>
        </authorList>
    </citation>
    <scope>NUCLEOTIDE SEQUENCE [LARGE SCALE GENOMIC DNA]</scope>
    <source>
        <strain evidence="2 3">CBS 207.34</strain>
    </source>
</reference>
<name>A0A8E2F2E1_9PEZI</name>
<accession>A0A8E2F2E1</accession>
<organism evidence="2 3">
    <name type="scientific">Glonium stellatum</name>
    <dbReference type="NCBI Taxonomy" id="574774"/>
    <lineage>
        <taxon>Eukaryota</taxon>
        <taxon>Fungi</taxon>
        <taxon>Dikarya</taxon>
        <taxon>Ascomycota</taxon>
        <taxon>Pezizomycotina</taxon>
        <taxon>Dothideomycetes</taxon>
        <taxon>Pleosporomycetidae</taxon>
        <taxon>Gloniales</taxon>
        <taxon>Gloniaceae</taxon>
        <taxon>Glonium</taxon>
    </lineage>
</organism>
<proteinExistence type="predicted"/>
<dbReference type="EMBL" id="KV749616">
    <property type="protein sequence ID" value="OCL08683.1"/>
    <property type="molecule type" value="Genomic_DNA"/>
</dbReference>
<dbReference type="Proteomes" id="UP000250140">
    <property type="component" value="Unassembled WGS sequence"/>
</dbReference>
<keyword evidence="1" id="KW-0732">Signal</keyword>
<protein>
    <submittedName>
        <fullName evidence="2">Uncharacterized protein</fullName>
    </submittedName>
</protein>
<evidence type="ECO:0000256" key="1">
    <source>
        <dbReference type="SAM" id="SignalP"/>
    </source>
</evidence>
<evidence type="ECO:0000313" key="3">
    <source>
        <dbReference type="Proteomes" id="UP000250140"/>
    </source>
</evidence>
<keyword evidence="3" id="KW-1185">Reference proteome</keyword>
<feature type="signal peptide" evidence="1">
    <location>
        <begin position="1"/>
        <end position="20"/>
    </location>
</feature>
<sequence>MNISTSIVAIITFWMTLTSAFVMHSTLAKTNSTLPSGYPITHSTFPAITKKGSAQGDALLRLYKDNNYKGASWYAGSMSQMGACIVTPQKEVSSVEFLLGGRPFWCLFYDQNMVYISLNRKATFAHGAGTIELVVLRATGASYSNIIRPESRSLFISGVKQHNVVNNTCDKP</sequence>
<gene>
    <name evidence="2" type="ORF">AOQ84DRAFT_406253</name>
</gene>
<feature type="chain" id="PRO_5034703585" evidence="1">
    <location>
        <begin position="21"/>
        <end position="172"/>
    </location>
</feature>
<dbReference type="AlphaFoldDB" id="A0A8E2F2E1"/>